<dbReference type="Gene3D" id="1.50.10.10">
    <property type="match status" value="1"/>
</dbReference>
<dbReference type="CDD" id="cd11747">
    <property type="entry name" value="GH94N_like_1"/>
    <property type="match status" value="1"/>
</dbReference>
<feature type="chain" id="PRO_5045112642" evidence="1">
    <location>
        <begin position="27"/>
        <end position="1218"/>
    </location>
</feature>
<keyword evidence="3" id="KW-1185">Reference proteome</keyword>
<feature type="signal peptide" evidence="1">
    <location>
        <begin position="1"/>
        <end position="26"/>
    </location>
</feature>
<dbReference type="SUPFAM" id="SSF48208">
    <property type="entry name" value="Six-hairpin glycosidases"/>
    <property type="match status" value="1"/>
</dbReference>
<accession>A0ABZ0W7T4</accession>
<evidence type="ECO:0000313" key="2">
    <source>
        <dbReference type="EMBL" id="WQD38080.1"/>
    </source>
</evidence>
<reference evidence="2 3" key="1">
    <citation type="submission" date="2023-12" db="EMBL/GenBank/DDBJ databases">
        <title>Genome sequencing and assembly of bacterial species from a model synthetic community.</title>
        <authorList>
            <person name="Hogle S.L."/>
        </authorList>
    </citation>
    <scope>NUCLEOTIDE SEQUENCE [LARGE SCALE GENOMIC DNA]</scope>
    <source>
        <strain evidence="2 3">HAMBI_3031</strain>
    </source>
</reference>
<proteinExistence type="predicted"/>
<organism evidence="2 3">
    <name type="scientific">Niabella yanshanensis</name>
    <dbReference type="NCBI Taxonomy" id="577386"/>
    <lineage>
        <taxon>Bacteria</taxon>
        <taxon>Pseudomonadati</taxon>
        <taxon>Bacteroidota</taxon>
        <taxon>Chitinophagia</taxon>
        <taxon>Chitinophagales</taxon>
        <taxon>Chitinophagaceae</taxon>
        <taxon>Niabella</taxon>
    </lineage>
</organism>
<evidence type="ECO:0000256" key="1">
    <source>
        <dbReference type="SAM" id="SignalP"/>
    </source>
</evidence>
<dbReference type="Proteomes" id="UP001325680">
    <property type="component" value="Chromosome"/>
</dbReference>
<dbReference type="EMBL" id="CP139960">
    <property type="protein sequence ID" value="WQD38080.1"/>
    <property type="molecule type" value="Genomic_DNA"/>
</dbReference>
<dbReference type="InterPro" id="IPR028028">
    <property type="entry name" value="DUF4450"/>
</dbReference>
<evidence type="ECO:0000313" key="3">
    <source>
        <dbReference type="Proteomes" id="UP001325680"/>
    </source>
</evidence>
<gene>
    <name evidence="2" type="ORF">U0035_20645</name>
</gene>
<protein>
    <submittedName>
        <fullName evidence="2">DUF4450 domain-containing protein</fullName>
    </submittedName>
</protein>
<keyword evidence="1" id="KW-0732">Signal</keyword>
<dbReference type="InterPro" id="IPR012341">
    <property type="entry name" value="6hp_glycosidase-like_sf"/>
</dbReference>
<dbReference type="InterPro" id="IPR008928">
    <property type="entry name" value="6-hairpin_glycosidase_sf"/>
</dbReference>
<dbReference type="Pfam" id="PF14614">
    <property type="entry name" value="DUF4450"/>
    <property type="match status" value="1"/>
</dbReference>
<dbReference type="RefSeq" id="WP_114790828.1">
    <property type="nucleotide sequence ID" value="NZ_CP139960.1"/>
</dbReference>
<name>A0ABZ0W7T4_9BACT</name>
<sequence>MSLRLTYTSFLFTSALLTCFISTLSAQTSATLWHNKERTLHYKPEGYDFVLHSGTKKFNRALYGTNTGFRVEAGDLPEFAMYMPGMGGNCKIGITVNGKSKWISEAAHIKTVYRPGSMIYEIKDPLLNNGTLTIIVLALADADGMIIQTKSANTPASLSLVIAYGGATGKKFSRDGDIGADPESSFYLQPAYCKDNQYQLQKNNFRLYYGFTKPLSEDERYEIQYGKKQFDTAAKDKPKLISGFFPEHAVLRLADANRQENPIALTGSDARSTTPLVTASIKIPSNSVYYWVIESQDKKRKYSEAPILFTRAEAARKKIAERVTLHTPDDFINPLGSALAIAADAIWEEPSYMHGAIAWRMRLPAWRGAYAADALGWYDRARMHFDSYLKSQVTQIPPGPVTPDTTLHFARQLEKMGTSMFSNGYICRNPNGDVRPHHYDMNLVFMDQLLTHLQHTGDLTYVRKIWPALKLHLQWEKRNYDADGDGLYDAYACIWASDALQYSGGGVTHSSAYNYRANKMAAQLAKLLNENPGSFQEEANKIVTAMNEKLWAKDKGVFAEYKDLQGLQLLHSTPGLWTIYHAIDEGTATAAQQFRMLRYIDQTIPHIPVKAKDLPFDNMFLLSTTNWQPYTWSINNVALAENLHTSLAYWQSHENDNAFNLWKSSIVESMYLSSSPGGFQQLSFYDAVRGELYRDFADPVGVAARTLTEGLFGIHPDALNNRLKIQPGFPSHWKFAGLSLPNISFNFKEDGNISAYSITQSYNKLMNLSLRIPARRDKIKNIWINGKKATYNWVNDALHNPAIEIAAEQSAAYNIKVEWEGDLIEKSSNNHTAVESAPFQLLYKKAEIQSITDEEQSFKTIDNKPKIATLVGDQTGNHTVWISLQQGEAKWIQPITVNVNPAVEIRSTISGSNIQLQIINNSLSDKKGRILVNGHADAIAVKRGQITTHAVQESSLVTGTNKVVIQWEAGSASSANFLDWEVKSSGNYEAINLAGILNDNVINTFKHQYLSPRTAGVTLQIPWQGIGNWCYPLIQPEISDAGIKDKEQVNLGQIPFKLGTDKNIAYTSQWDNFPESVKLPLSGSASHAYLLMAGTTNHQQSQMINGIIYVHYQDGSKDSLELVNPVNWWPIEQDYMDDGFAFKSGPKPYRLIFRTGELTRDYNNYSSVKGFTNMGIEGGAGTVLDLPLNPGKKLSSLTLKTLTNEVVIGLMSLTLQRP</sequence>